<dbReference type="PANTHER" id="PTHR10000:SF25">
    <property type="entry name" value="PHOSPHATASE YKRA-RELATED"/>
    <property type="match status" value="1"/>
</dbReference>
<sequence>MKKILFFDVDGTLYNSEKCLPASTKEALFTARENGYEIAIATGRAPFMIKELLEELDIDTYVTFNGQYVVYKGEVIFTDSIPNDYLQKIIAFGESRGEPVVFLDEREMIASLPDNEKVETSLATLKYPYPRIDAYFFKNKPVYQTLIFIEEKDEPLYRETFPEVQFVRWHQYSCDILPKEGSKARGIQKILDHLGRSMEDAIAFGDGLNDIEMLEAVGTGVVMENGHEKTKAAADVMAPHVDDDGIYKVMKKLGIIE</sequence>
<dbReference type="InterPro" id="IPR000150">
    <property type="entry name" value="Cof"/>
</dbReference>
<comment type="caution">
    <text evidence="1">The sequence shown here is derived from an EMBL/GenBank/DDBJ whole genome shotgun (WGS) entry which is preliminary data.</text>
</comment>
<dbReference type="SFLD" id="SFLDG01140">
    <property type="entry name" value="C2.B:_Phosphomannomutase_and_P"/>
    <property type="match status" value="1"/>
</dbReference>
<dbReference type="GO" id="GO:0005829">
    <property type="term" value="C:cytosol"/>
    <property type="evidence" value="ECO:0007669"/>
    <property type="project" value="TreeGrafter"/>
</dbReference>
<dbReference type="Pfam" id="PF08282">
    <property type="entry name" value="Hydrolase_3"/>
    <property type="match status" value="1"/>
</dbReference>
<dbReference type="NCBIfam" id="TIGR00099">
    <property type="entry name" value="Cof-subfamily"/>
    <property type="match status" value="1"/>
</dbReference>
<dbReference type="Gene3D" id="3.30.1240.10">
    <property type="match status" value="1"/>
</dbReference>
<reference evidence="1 2" key="1">
    <citation type="submission" date="2014-02" db="EMBL/GenBank/DDBJ databases">
        <title>Draft genome sequence of Lysinibacillus odysseyi NBRC 100172.</title>
        <authorList>
            <person name="Zhang F."/>
            <person name="Wang G."/>
            <person name="Zhang L."/>
        </authorList>
    </citation>
    <scope>NUCLEOTIDE SEQUENCE [LARGE SCALE GENOMIC DNA]</scope>
    <source>
        <strain evidence="1 2">NBRC 100172</strain>
    </source>
</reference>
<dbReference type="SUPFAM" id="SSF56784">
    <property type="entry name" value="HAD-like"/>
    <property type="match status" value="1"/>
</dbReference>
<accession>A0A0A3IM98</accession>
<name>A0A0A3IM98_9BACI</name>
<dbReference type="NCBIfam" id="TIGR01484">
    <property type="entry name" value="HAD-SF-IIB"/>
    <property type="match status" value="1"/>
</dbReference>
<gene>
    <name evidence="1" type="ORF">CD32_14650</name>
</gene>
<dbReference type="RefSeq" id="WP_036155887.1">
    <property type="nucleotide sequence ID" value="NZ_AVCX01000004.1"/>
</dbReference>
<dbReference type="STRING" id="1220589.CD32_14650"/>
<dbReference type="Gene3D" id="3.40.50.1000">
    <property type="entry name" value="HAD superfamily/HAD-like"/>
    <property type="match status" value="1"/>
</dbReference>
<dbReference type="EMBL" id="JPVP01000057">
    <property type="protein sequence ID" value="KGR83928.1"/>
    <property type="molecule type" value="Genomic_DNA"/>
</dbReference>
<dbReference type="AlphaFoldDB" id="A0A0A3IM98"/>
<dbReference type="eggNOG" id="COG0561">
    <property type="taxonomic scope" value="Bacteria"/>
</dbReference>
<organism evidence="1 2">
    <name type="scientific">Lysinibacillus odysseyi 34hs-1 = NBRC 100172</name>
    <dbReference type="NCBI Taxonomy" id="1220589"/>
    <lineage>
        <taxon>Bacteria</taxon>
        <taxon>Bacillati</taxon>
        <taxon>Bacillota</taxon>
        <taxon>Bacilli</taxon>
        <taxon>Bacillales</taxon>
        <taxon>Bacillaceae</taxon>
        <taxon>Lysinibacillus</taxon>
    </lineage>
</organism>
<dbReference type="PROSITE" id="PS01228">
    <property type="entry name" value="COF_1"/>
    <property type="match status" value="1"/>
</dbReference>
<keyword evidence="1" id="KW-0378">Hydrolase</keyword>
<dbReference type="SFLD" id="SFLDG01144">
    <property type="entry name" value="C2.B.4:_PGP_Like"/>
    <property type="match status" value="1"/>
</dbReference>
<evidence type="ECO:0000313" key="2">
    <source>
        <dbReference type="Proteomes" id="UP000030437"/>
    </source>
</evidence>
<evidence type="ECO:0000313" key="1">
    <source>
        <dbReference type="EMBL" id="KGR83928.1"/>
    </source>
</evidence>
<keyword evidence="2" id="KW-1185">Reference proteome</keyword>
<dbReference type="InterPro" id="IPR036412">
    <property type="entry name" value="HAD-like_sf"/>
</dbReference>
<dbReference type="OrthoDB" id="9810101at2"/>
<dbReference type="Proteomes" id="UP000030437">
    <property type="component" value="Unassembled WGS sequence"/>
</dbReference>
<dbReference type="GO" id="GO:0016791">
    <property type="term" value="F:phosphatase activity"/>
    <property type="evidence" value="ECO:0007669"/>
    <property type="project" value="UniProtKB-ARBA"/>
</dbReference>
<dbReference type="SFLD" id="SFLDS00003">
    <property type="entry name" value="Haloacid_Dehalogenase"/>
    <property type="match status" value="1"/>
</dbReference>
<protein>
    <submittedName>
        <fullName evidence="1">Hydrolase Cof</fullName>
    </submittedName>
</protein>
<dbReference type="PROSITE" id="PS01229">
    <property type="entry name" value="COF_2"/>
    <property type="match status" value="1"/>
</dbReference>
<dbReference type="GO" id="GO:0000287">
    <property type="term" value="F:magnesium ion binding"/>
    <property type="evidence" value="ECO:0007669"/>
    <property type="project" value="TreeGrafter"/>
</dbReference>
<dbReference type="InterPro" id="IPR023214">
    <property type="entry name" value="HAD_sf"/>
</dbReference>
<proteinExistence type="predicted"/>
<dbReference type="PANTHER" id="PTHR10000">
    <property type="entry name" value="PHOSPHOSERINE PHOSPHATASE"/>
    <property type="match status" value="1"/>
</dbReference>
<dbReference type="InterPro" id="IPR006379">
    <property type="entry name" value="HAD-SF_hydro_IIB"/>
</dbReference>
<dbReference type="CDD" id="cd07517">
    <property type="entry name" value="HAD_HPP"/>
    <property type="match status" value="1"/>
</dbReference>